<reference evidence="1" key="1">
    <citation type="submission" date="2020-04" db="EMBL/GenBank/DDBJ databases">
        <authorList>
            <person name="Alioto T."/>
            <person name="Alioto T."/>
            <person name="Gomez Garrido J."/>
        </authorList>
    </citation>
    <scope>NUCLEOTIDE SEQUENCE</scope>
    <source>
        <strain evidence="1">A484AB</strain>
    </source>
</reference>
<dbReference type="PANTHER" id="PTHR47481:SF31">
    <property type="entry name" value="OS01G0873500 PROTEIN"/>
    <property type="match status" value="1"/>
</dbReference>
<name>A0A6S7K7Z0_PARCT</name>
<accession>A0A6S7K7Z0</accession>
<dbReference type="Pfam" id="PF14223">
    <property type="entry name" value="Retrotran_gag_2"/>
    <property type="match status" value="1"/>
</dbReference>
<organism evidence="1 2">
    <name type="scientific">Paramuricea clavata</name>
    <name type="common">Red gorgonian</name>
    <name type="synonym">Violescent sea-whip</name>
    <dbReference type="NCBI Taxonomy" id="317549"/>
    <lineage>
        <taxon>Eukaryota</taxon>
        <taxon>Metazoa</taxon>
        <taxon>Cnidaria</taxon>
        <taxon>Anthozoa</taxon>
        <taxon>Octocorallia</taxon>
        <taxon>Malacalcyonacea</taxon>
        <taxon>Plexauridae</taxon>
        <taxon>Paramuricea</taxon>
    </lineage>
</organism>
<evidence type="ECO:0000313" key="2">
    <source>
        <dbReference type="Proteomes" id="UP001152795"/>
    </source>
</evidence>
<feature type="non-terminal residue" evidence="1">
    <location>
        <position position="180"/>
    </location>
</feature>
<dbReference type="PANTHER" id="PTHR47481">
    <property type="match status" value="1"/>
</dbReference>
<dbReference type="Proteomes" id="UP001152795">
    <property type="component" value="Unassembled WGS sequence"/>
</dbReference>
<dbReference type="AlphaFoldDB" id="A0A6S7K7Z0"/>
<dbReference type="EMBL" id="CACRXK020024762">
    <property type="protein sequence ID" value="CAB4038934.1"/>
    <property type="molecule type" value="Genomic_DNA"/>
</dbReference>
<comment type="caution">
    <text evidence="1">The sequence shown here is derived from an EMBL/GenBank/DDBJ whole genome shotgun (WGS) entry which is preliminary data.</text>
</comment>
<dbReference type="OrthoDB" id="10059408at2759"/>
<keyword evidence="2" id="KW-1185">Reference proteome</keyword>
<proteinExistence type="predicted"/>
<gene>
    <name evidence="1" type="ORF">PACLA_8A014644</name>
</gene>
<protein>
    <submittedName>
        <fullName evidence="1">Uncharacterized protein</fullName>
    </submittedName>
</protein>
<evidence type="ECO:0000313" key="1">
    <source>
        <dbReference type="EMBL" id="CAB4038934.1"/>
    </source>
</evidence>
<sequence>MATATNPTGYGPRRGQLFNGDESKYELWEVKFLAQMRLQKLHDIFVPGDKEPDESRNGDAFAELVQCLDDRSLALVIREAKDDGQRALEILRQHYQGKSKPRVISLYTELTTLKKTDSESIVDCVIRAKTAATALRNADEAVSDALLIAMVLKGLPSNFIKTFSAIVVQRDKQMTFAEFQ</sequence>